<comment type="caution">
    <text evidence="2">The sequence shown here is derived from an EMBL/GenBank/DDBJ whole genome shotgun (WGS) entry which is preliminary data.</text>
</comment>
<evidence type="ECO:0000256" key="1">
    <source>
        <dbReference type="SAM" id="Phobius"/>
    </source>
</evidence>
<dbReference type="EMBL" id="BARV01005855">
    <property type="protein sequence ID" value="GAI04354.1"/>
    <property type="molecule type" value="Genomic_DNA"/>
</dbReference>
<feature type="non-terminal residue" evidence="2">
    <location>
        <position position="65"/>
    </location>
</feature>
<name>X1MDA3_9ZZZZ</name>
<dbReference type="PANTHER" id="PTHR30489:SF0">
    <property type="entry name" value="LIPOPROTEIN-RELEASING SYSTEM TRANSMEMBRANE PROTEIN LOLE"/>
    <property type="match status" value="1"/>
</dbReference>
<dbReference type="PANTHER" id="PTHR30489">
    <property type="entry name" value="LIPOPROTEIN-RELEASING SYSTEM TRANSMEMBRANE PROTEIN LOLE"/>
    <property type="match status" value="1"/>
</dbReference>
<gene>
    <name evidence="2" type="ORF">S06H3_11905</name>
</gene>
<dbReference type="AlphaFoldDB" id="X1MDA3"/>
<accession>X1MDA3</accession>
<reference evidence="2" key="1">
    <citation type="journal article" date="2014" name="Front. Microbiol.">
        <title>High frequency of phylogenetically diverse reductive dehalogenase-homologous genes in deep subseafloor sedimentary metagenomes.</title>
        <authorList>
            <person name="Kawai M."/>
            <person name="Futagami T."/>
            <person name="Toyoda A."/>
            <person name="Takaki Y."/>
            <person name="Nishi S."/>
            <person name="Hori S."/>
            <person name="Arai W."/>
            <person name="Tsubouchi T."/>
            <person name="Morono Y."/>
            <person name="Uchiyama I."/>
            <person name="Ito T."/>
            <person name="Fujiyama A."/>
            <person name="Inagaki F."/>
            <person name="Takami H."/>
        </authorList>
    </citation>
    <scope>NUCLEOTIDE SEQUENCE</scope>
    <source>
        <strain evidence="2">Expedition CK06-06</strain>
    </source>
</reference>
<keyword evidence="1" id="KW-1133">Transmembrane helix</keyword>
<dbReference type="InterPro" id="IPR051447">
    <property type="entry name" value="Lipoprotein-release_system"/>
</dbReference>
<organism evidence="2">
    <name type="scientific">marine sediment metagenome</name>
    <dbReference type="NCBI Taxonomy" id="412755"/>
    <lineage>
        <taxon>unclassified sequences</taxon>
        <taxon>metagenomes</taxon>
        <taxon>ecological metagenomes</taxon>
    </lineage>
</organism>
<keyword evidence="1" id="KW-0472">Membrane</keyword>
<protein>
    <submittedName>
        <fullName evidence="2">Uncharacterized protein</fullName>
    </submittedName>
</protein>
<proteinExistence type="predicted"/>
<dbReference type="GO" id="GO:0098797">
    <property type="term" value="C:plasma membrane protein complex"/>
    <property type="evidence" value="ECO:0007669"/>
    <property type="project" value="TreeGrafter"/>
</dbReference>
<feature type="transmembrane region" description="Helical" evidence="1">
    <location>
        <begin position="20"/>
        <end position="46"/>
    </location>
</feature>
<sequence length="65" mass="7607">MNWELFISWRYFTVKRKERFISLISLISVLGIALGVLALIVIISVMNGFDRELRERIVGVNPHIY</sequence>
<evidence type="ECO:0000313" key="2">
    <source>
        <dbReference type="EMBL" id="GAI04354.1"/>
    </source>
</evidence>
<keyword evidence="1" id="KW-0812">Transmembrane</keyword>
<dbReference type="GO" id="GO:0044874">
    <property type="term" value="P:lipoprotein localization to outer membrane"/>
    <property type="evidence" value="ECO:0007669"/>
    <property type="project" value="TreeGrafter"/>
</dbReference>